<name>A0A1F6MR19_9BACT</name>
<sequence>MMVPRRYFKAYAQYSNEVTIQGDASRWRTDRFGRFALFWIWRTILQVSNWRKRQILVWKGKYSGLLAVRDTFGHMFVYTLIQPGKKFGLLKGHECSRAYMTTLSSGLDGPQELELTDLGEVDDAELPPDVLRI</sequence>
<organism evidence="1 2">
    <name type="scientific">Candidatus Magasanikbacteria bacterium RIFCSPHIGHO2_02_FULL_51_14</name>
    <dbReference type="NCBI Taxonomy" id="1798683"/>
    <lineage>
        <taxon>Bacteria</taxon>
        <taxon>Candidatus Magasanikiibacteriota</taxon>
    </lineage>
</organism>
<accession>A0A1F6MR19</accession>
<dbReference type="AlphaFoldDB" id="A0A1F6MR19"/>
<protein>
    <submittedName>
        <fullName evidence="1">Uncharacterized protein</fullName>
    </submittedName>
</protein>
<evidence type="ECO:0000313" key="1">
    <source>
        <dbReference type="EMBL" id="OGH74091.1"/>
    </source>
</evidence>
<comment type="caution">
    <text evidence="1">The sequence shown here is derived from an EMBL/GenBank/DDBJ whole genome shotgun (WGS) entry which is preliminary data.</text>
</comment>
<dbReference type="Proteomes" id="UP000177457">
    <property type="component" value="Unassembled WGS sequence"/>
</dbReference>
<dbReference type="EMBL" id="MFQE01000002">
    <property type="protein sequence ID" value="OGH74091.1"/>
    <property type="molecule type" value="Genomic_DNA"/>
</dbReference>
<reference evidence="1 2" key="1">
    <citation type="journal article" date="2016" name="Nat. Commun.">
        <title>Thousands of microbial genomes shed light on interconnected biogeochemical processes in an aquifer system.</title>
        <authorList>
            <person name="Anantharaman K."/>
            <person name="Brown C.T."/>
            <person name="Hug L.A."/>
            <person name="Sharon I."/>
            <person name="Castelle C.J."/>
            <person name="Probst A.J."/>
            <person name="Thomas B.C."/>
            <person name="Singh A."/>
            <person name="Wilkins M.J."/>
            <person name="Karaoz U."/>
            <person name="Brodie E.L."/>
            <person name="Williams K.H."/>
            <person name="Hubbard S.S."/>
            <person name="Banfield J.F."/>
        </authorList>
    </citation>
    <scope>NUCLEOTIDE SEQUENCE [LARGE SCALE GENOMIC DNA]</scope>
</reference>
<gene>
    <name evidence="1" type="ORF">A3C90_02275</name>
</gene>
<evidence type="ECO:0000313" key="2">
    <source>
        <dbReference type="Proteomes" id="UP000177457"/>
    </source>
</evidence>
<proteinExistence type="predicted"/>